<proteinExistence type="predicted"/>
<dbReference type="EMBL" id="LVZK01000001">
    <property type="protein sequence ID" value="OAP86045.1"/>
    <property type="molecule type" value="Genomic_DNA"/>
</dbReference>
<gene>
    <name evidence="1" type="ORF">A4H34_02385</name>
</gene>
<reference evidence="1 2" key="1">
    <citation type="submission" date="2016-04" db="EMBL/GenBank/DDBJ databases">
        <title>Peptidophaga gingivicola gen. nov., sp. nov., isolated from human subgingival plaque.</title>
        <authorList>
            <person name="Beall C.J."/>
            <person name="Mokrzan E.M."/>
            <person name="Griffen A.L."/>
            <person name="Leys E.J."/>
        </authorList>
    </citation>
    <scope>NUCLEOTIDE SEQUENCE [LARGE SCALE GENOMIC DNA]</scope>
    <source>
        <strain evidence="1 2">BA112</strain>
    </source>
</reference>
<evidence type="ECO:0000313" key="1">
    <source>
        <dbReference type="EMBL" id="OAP86045.1"/>
    </source>
</evidence>
<dbReference type="Proteomes" id="UP000078368">
    <property type="component" value="Unassembled WGS sequence"/>
</dbReference>
<dbReference type="SUPFAM" id="SSF140453">
    <property type="entry name" value="EsxAB dimer-like"/>
    <property type="match status" value="1"/>
</dbReference>
<dbReference type="Gene3D" id="1.10.287.1060">
    <property type="entry name" value="ESAT-6-like"/>
    <property type="match status" value="1"/>
</dbReference>
<keyword evidence="2" id="KW-1185">Reference proteome</keyword>
<evidence type="ECO:0000313" key="2">
    <source>
        <dbReference type="Proteomes" id="UP000078368"/>
    </source>
</evidence>
<protein>
    <submittedName>
        <fullName evidence="1">Uncharacterized protein</fullName>
    </submittedName>
</protein>
<dbReference type="OrthoDB" id="3268469at2"/>
<organism evidence="1 2">
    <name type="scientific">Peptidiphaga gingivicola</name>
    <dbReference type="NCBI Taxonomy" id="2741497"/>
    <lineage>
        <taxon>Bacteria</taxon>
        <taxon>Bacillati</taxon>
        <taxon>Actinomycetota</taxon>
        <taxon>Actinomycetes</taxon>
        <taxon>Actinomycetales</taxon>
        <taxon>Actinomycetaceae</taxon>
        <taxon>Peptidiphaga</taxon>
    </lineage>
</organism>
<dbReference type="RefSeq" id="WP_064230944.1">
    <property type="nucleotide sequence ID" value="NZ_LVZK01000001.1"/>
</dbReference>
<accession>A0A179B3T3</accession>
<dbReference type="AlphaFoldDB" id="A0A179B3T3"/>
<dbReference type="InterPro" id="IPR036689">
    <property type="entry name" value="ESAT-6-like_sf"/>
</dbReference>
<name>A0A179B3T3_9ACTO</name>
<sequence>MSERTFKYNEASLANLTTLVENMSANVEDLISTARKKTDGQIGAWSRESSSRQAQIAFDQRLGNRTESLTQALDEAANALGDIKDLAHNTEVRNVAVMD</sequence>
<dbReference type="STRING" id="1823756.A4H34_02385"/>
<comment type="caution">
    <text evidence="1">The sequence shown here is derived from an EMBL/GenBank/DDBJ whole genome shotgun (WGS) entry which is preliminary data.</text>
</comment>